<dbReference type="InterPro" id="IPR005119">
    <property type="entry name" value="LysR_subst-bd"/>
</dbReference>
<dbReference type="InterPro" id="IPR000847">
    <property type="entry name" value="LysR_HTH_N"/>
</dbReference>
<keyword evidence="7" id="KW-1185">Reference proteome</keyword>
<dbReference type="SUPFAM" id="SSF46785">
    <property type="entry name" value="Winged helix' DNA-binding domain"/>
    <property type="match status" value="1"/>
</dbReference>
<dbReference type="Proteomes" id="UP001546774">
    <property type="component" value="Unassembled WGS sequence"/>
</dbReference>
<feature type="domain" description="HTH lysR-type" evidence="5">
    <location>
        <begin position="1"/>
        <end position="58"/>
    </location>
</feature>
<keyword evidence="3" id="KW-0238">DNA-binding</keyword>
<keyword evidence="2" id="KW-0805">Transcription regulation</keyword>
<dbReference type="EMBL" id="JBBMFS010000003">
    <property type="protein sequence ID" value="MEQ2554495.1"/>
    <property type="molecule type" value="Genomic_DNA"/>
</dbReference>
<dbReference type="SUPFAM" id="SSF53850">
    <property type="entry name" value="Periplasmic binding protein-like II"/>
    <property type="match status" value="1"/>
</dbReference>
<proteinExistence type="inferred from homology"/>
<evidence type="ECO:0000313" key="6">
    <source>
        <dbReference type="EMBL" id="MEQ2554495.1"/>
    </source>
</evidence>
<evidence type="ECO:0000256" key="2">
    <source>
        <dbReference type="ARBA" id="ARBA00023015"/>
    </source>
</evidence>
<dbReference type="PROSITE" id="PS50931">
    <property type="entry name" value="HTH_LYSR"/>
    <property type="match status" value="1"/>
</dbReference>
<reference evidence="6" key="1">
    <citation type="submission" date="2024-03" db="EMBL/GenBank/DDBJ databases">
        <title>Human intestinal bacterial collection.</title>
        <authorList>
            <person name="Pauvert C."/>
            <person name="Hitch T.C.A."/>
            <person name="Clavel T."/>
        </authorList>
    </citation>
    <scope>NUCLEOTIDE SEQUENCE [LARGE SCALE GENOMIC DNA]</scope>
    <source>
        <strain evidence="6">CLA-AA-H89B</strain>
    </source>
</reference>
<evidence type="ECO:0000259" key="5">
    <source>
        <dbReference type="PROSITE" id="PS50931"/>
    </source>
</evidence>
<evidence type="ECO:0000313" key="7">
    <source>
        <dbReference type="Proteomes" id="UP001546774"/>
    </source>
</evidence>
<dbReference type="Pfam" id="PF00126">
    <property type="entry name" value="HTH_1"/>
    <property type="match status" value="1"/>
</dbReference>
<keyword evidence="4" id="KW-0804">Transcription</keyword>
<sequence>MTLNQLKYFCTACRTHSITKAAEELFVTQPTISIAIKDLEAEFNIILFTRNGNHLELTSSGEVFYEKAKKLLKHSTEMQNEFLELGNRIPILKIGIPPMFSTIFFPEVINAFELHHPDIQIELDEFGSVRACNLVQEEKLGLAIVNMEQFNIDKFESRVLAKEQLVYVVSKNHPMSGKKYMTIEDFKDEKLVMFNVDSVQNELLKNRFDGLNISPHIIMRSSQLYTTLKFVDKGNCGCFLFSDMLPHFREYVGIPLKPSIDVKIGIIWKKEKFLSHSAQLFIDFAMQYCSEKIITP</sequence>
<organism evidence="6 7">
    <name type="scientific">Lachnospira intestinalis</name>
    <dbReference type="NCBI Taxonomy" id="3133158"/>
    <lineage>
        <taxon>Bacteria</taxon>
        <taxon>Bacillati</taxon>
        <taxon>Bacillota</taxon>
        <taxon>Clostridia</taxon>
        <taxon>Lachnospirales</taxon>
        <taxon>Lachnospiraceae</taxon>
        <taxon>Lachnospira</taxon>
    </lineage>
</organism>
<dbReference type="PANTHER" id="PTHR30419:SF8">
    <property type="entry name" value="NITROGEN ASSIMILATION TRANSCRIPTIONAL ACTIVATOR-RELATED"/>
    <property type="match status" value="1"/>
</dbReference>
<dbReference type="PANTHER" id="PTHR30419">
    <property type="entry name" value="HTH-TYPE TRANSCRIPTIONAL REGULATOR YBHD"/>
    <property type="match status" value="1"/>
</dbReference>
<evidence type="ECO:0000256" key="4">
    <source>
        <dbReference type="ARBA" id="ARBA00023163"/>
    </source>
</evidence>
<dbReference type="Gene3D" id="3.40.190.290">
    <property type="match status" value="1"/>
</dbReference>
<accession>A0ABV1H464</accession>
<gene>
    <name evidence="6" type="ORF">WMO37_05600</name>
</gene>
<dbReference type="InterPro" id="IPR036390">
    <property type="entry name" value="WH_DNA-bd_sf"/>
</dbReference>
<dbReference type="PRINTS" id="PR00039">
    <property type="entry name" value="HTHLYSR"/>
</dbReference>
<dbReference type="InterPro" id="IPR050950">
    <property type="entry name" value="HTH-type_LysR_regulators"/>
</dbReference>
<dbReference type="CDD" id="cd05466">
    <property type="entry name" value="PBP2_LTTR_substrate"/>
    <property type="match status" value="1"/>
</dbReference>
<evidence type="ECO:0000256" key="1">
    <source>
        <dbReference type="ARBA" id="ARBA00009437"/>
    </source>
</evidence>
<dbReference type="Pfam" id="PF03466">
    <property type="entry name" value="LysR_substrate"/>
    <property type="match status" value="1"/>
</dbReference>
<protein>
    <submittedName>
        <fullName evidence="6">LysR family transcriptional regulator</fullName>
    </submittedName>
</protein>
<dbReference type="Gene3D" id="1.10.10.10">
    <property type="entry name" value="Winged helix-like DNA-binding domain superfamily/Winged helix DNA-binding domain"/>
    <property type="match status" value="1"/>
</dbReference>
<dbReference type="InterPro" id="IPR036388">
    <property type="entry name" value="WH-like_DNA-bd_sf"/>
</dbReference>
<comment type="similarity">
    <text evidence="1">Belongs to the LysR transcriptional regulatory family.</text>
</comment>
<name>A0ABV1H464_9FIRM</name>
<comment type="caution">
    <text evidence="6">The sequence shown here is derived from an EMBL/GenBank/DDBJ whole genome shotgun (WGS) entry which is preliminary data.</text>
</comment>
<evidence type="ECO:0000256" key="3">
    <source>
        <dbReference type="ARBA" id="ARBA00023125"/>
    </source>
</evidence>